<protein>
    <submittedName>
        <fullName evidence="2">Uncharacterized protein</fullName>
    </submittedName>
</protein>
<feature type="region of interest" description="Disordered" evidence="1">
    <location>
        <begin position="91"/>
        <end position="110"/>
    </location>
</feature>
<organism evidence="2 3">
    <name type="scientific">Polarella glacialis</name>
    <name type="common">Dinoflagellate</name>
    <dbReference type="NCBI Taxonomy" id="89957"/>
    <lineage>
        <taxon>Eukaryota</taxon>
        <taxon>Sar</taxon>
        <taxon>Alveolata</taxon>
        <taxon>Dinophyceae</taxon>
        <taxon>Suessiales</taxon>
        <taxon>Suessiaceae</taxon>
        <taxon>Polarella</taxon>
    </lineage>
</organism>
<dbReference type="EMBL" id="CAJNNV010028148">
    <property type="protein sequence ID" value="CAE8623321.1"/>
    <property type="molecule type" value="Genomic_DNA"/>
</dbReference>
<reference evidence="2" key="1">
    <citation type="submission" date="2021-02" db="EMBL/GenBank/DDBJ databases">
        <authorList>
            <person name="Dougan E. K."/>
            <person name="Rhodes N."/>
            <person name="Thang M."/>
            <person name="Chan C."/>
        </authorList>
    </citation>
    <scope>NUCLEOTIDE SEQUENCE</scope>
</reference>
<proteinExistence type="predicted"/>
<comment type="caution">
    <text evidence="2">The sequence shown here is derived from an EMBL/GenBank/DDBJ whole genome shotgun (WGS) entry which is preliminary data.</text>
</comment>
<dbReference type="OrthoDB" id="416398at2759"/>
<sequence length="697" mass="76042">MALRTSVLYLWRPLSFVSAAPALLSAVRTVRVGVSAAAQPRPALAGSSFRSSAEGFSSSAFGAFVVAGSALASRCISRVVRHARRQRTWATKQRQNADYLKRNPPPGMTKSELTRRLLKIDIFRRKDLAATEFFLFNDPRDDKFQWSVVKTKNYMDEQATLVDDIKKRKLTTREQLGLGLPPTDLKLNAMMKMRGTSAGQAIKTEMDANKRKQAASGEVQTVQLDADVVAAMAAKKGAPKGGSRGPDLSNVDSEFMAFKGLAMTKKQKAAMAARAAAKKKKSRVVRLSSIGRCKPEAPHVQVVALAADAAPAGLSLQQLLPCSSDLPRCINSCGVQEMQELYAWLQSSPSAPEQLQATGVASVWAASPVAQASGVELAAFQLMKELGLSVLGLVLDYLALCQYGDPRCASATQHFQQIYALRGSLEARVAAMAQDYSEQSGVRSPVLRVGRTLRSDLDRFMVDLQRLESGVSAVERSAGLVQTVGQRARMLSYHLGMHAWVRTLRVPGRGAPIFILHDEYLSWASMLRTLVDSMTRNGGPRLIMAEIGIPSQDWASPALLREFTSMQYMGVMLEEDDRVPGQDPTQRYALYAQMRAQLPGLGSTSVLHFASSQSAADAMKGRFLDIAVVDASGSREKVLQDLQIWESRVKPGGILAGRGFEPGSMEGVRSVCEHRFGNDFHLGMGGGFWWLVEPEEE</sequence>
<dbReference type="Proteomes" id="UP000654075">
    <property type="component" value="Unassembled WGS sequence"/>
</dbReference>
<evidence type="ECO:0000313" key="3">
    <source>
        <dbReference type="Proteomes" id="UP000654075"/>
    </source>
</evidence>
<evidence type="ECO:0000256" key="1">
    <source>
        <dbReference type="SAM" id="MobiDB-lite"/>
    </source>
</evidence>
<dbReference type="AlphaFoldDB" id="A0A813GDW6"/>
<name>A0A813GDW6_POLGL</name>
<keyword evidence="3" id="KW-1185">Reference proteome</keyword>
<gene>
    <name evidence="2" type="ORF">PGLA1383_LOCUS40608</name>
</gene>
<dbReference type="Pfam" id="PF13578">
    <property type="entry name" value="Methyltransf_24"/>
    <property type="match status" value="1"/>
</dbReference>
<evidence type="ECO:0000313" key="2">
    <source>
        <dbReference type="EMBL" id="CAE8623321.1"/>
    </source>
</evidence>
<accession>A0A813GDW6</accession>